<feature type="compositionally biased region" description="Basic residues" evidence="1">
    <location>
        <begin position="144"/>
        <end position="156"/>
    </location>
</feature>
<evidence type="ECO:0000313" key="3">
    <source>
        <dbReference type="Proteomes" id="UP001445076"/>
    </source>
</evidence>
<accession>A0AAW0X4W7</accession>
<feature type="non-terminal residue" evidence="2">
    <location>
        <position position="164"/>
    </location>
</feature>
<feature type="compositionally biased region" description="Basic and acidic residues" evidence="1">
    <location>
        <begin position="103"/>
        <end position="120"/>
    </location>
</feature>
<dbReference type="Gene3D" id="6.10.280.30">
    <property type="match status" value="1"/>
</dbReference>
<proteinExistence type="predicted"/>
<evidence type="ECO:0000313" key="2">
    <source>
        <dbReference type="EMBL" id="KAK8739618.1"/>
    </source>
</evidence>
<dbReference type="AlphaFoldDB" id="A0AAW0X4W7"/>
<dbReference type="Proteomes" id="UP001445076">
    <property type="component" value="Unassembled WGS sequence"/>
</dbReference>
<feature type="region of interest" description="Disordered" evidence="1">
    <location>
        <begin position="34"/>
        <end position="91"/>
    </location>
</feature>
<comment type="caution">
    <text evidence="2">The sequence shown here is derived from an EMBL/GenBank/DDBJ whole genome shotgun (WGS) entry which is preliminary data.</text>
</comment>
<evidence type="ECO:0000256" key="1">
    <source>
        <dbReference type="SAM" id="MobiDB-lite"/>
    </source>
</evidence>
<feature type="compositionally biased region" description="Polar residues" evidence="1">
    <location>
        <begin position="35"/>
        <end position="46"/>
    </location>
</feature>
<feature type="non-terminal residue" evidence="2">
    <location>
        <position position="1"/>
    </location>
</feature>
<feature type="compositionally biased region" description="Basic and acidic residues" evidence="1">
    <location>
        <begin position="47"/>
        <end position="91"/>
    </location>
</feature>
<feature type="region of interest" description="Disordered" evidence="1">
    <location>
        <begin position="143"/>
        <end position="164"/>
    </location>
</feature>
<protein>
    <recommendedName>
        <fullName evidence="4">Stathmin</fullName>
    </recommendedName>
</protein>
<organism evidence="2 3">
    <name type="scientific">Cherax quadricarinatus</name>
    <name type="common">Australian red claw crayfish</name>
    <dbReference type="NCBI Taxonomy" id="27406"/>
    <lineage>
        <taxon>Eukaryota</taxon>
        <taxon>Metazoa</taxon>
        <taxon>Ecdysozoa</taxon>
        <taxon>Arthropoda</taxon>
        <taxon>Crustacea</taxon>
        <taxon>Multicrustacea</taxon>
        <taxon>Malacostraca</taxon>
        <taxon>Eumalacostraca</taxon>
        <taxon>Eucarida</taxon>
        <taxon>Decapoda</taxon>
        <taxon>Pleocyemata</taxon>
        <taxon>Astacidea</taxon>
        <taxon>Parastacoidea</taxon>
        <taxon>Parastacidae</taxon>
        <taxon>Cherax</taxon>
    </lineage>
</organism>
<evidence type="ECO:0008006" key="4">
    <source>
        <dbReference type="Google" id="ProtNLM"/>
    </source>
</evidence>
<feature type="region of interest" description="Disordered" evidence="1">
    <location>
        <begin position="103"/>
        <end position="129"/>
    </location>
</feature>
<dbReference type="EMBL" id="JARKIK010000036">
    <property type="protein sequence ID" value="KAK8739618.1"/>
    <property type="molecule type" value="Genomic_DNA"/>
</dbReference>
<reference evidence="2 3" key="1">
    <citation type="journal article" date="2024" name="BMC Genomics">
        <title>Genome assembly of redclaw crayfish (Cherax quadricarinatus) provides insights into its immune adaptation and hypoxia tolerance.</title>
        <authorList>
            <person name="Liu Z."/>
            <person name="Zheng J."/>
            <person name="Li H."/>
            <person name="Fang K."/>
            <person name="Wang S."/>
            <person name="He J."/>
            <person name="Zhou D."/>
            <person name="Weng S."/>
            <person name="Chi M."/>
            <person name="Gu Z."/>
            <person name="He J."/>
            <person name="Li F."/>
            <person name="Wang M."/>
        </authorList>
    </citation>
    <scope>NUCLEOTIDE SEQUENCE [LARGE SCALE GENOMIC DNA]</scope>
    <source>
        <strain evidence="2">ZL_2023a</strain>
    </source>
</reference>
<gene>
    <name evidence="2" type="ORF">OTU49_003428</name>
</gene>
<keyword evidence="3" id="KW-1185">Reference proteome</keyword>
<sequence>QEEQSILESLREEGFITTSRQKAGRGVAYEIIEATPQTESAGSSKLNPKDFLPEETKQHLESQRNKFSLRDLTHHDVSRRMHQANERRQAELESLKEKMASLYRKEDVGEKRRQELERKMTQQNDSALEKREAHLRELRDKLQAKNKKAQHVKLKKLINGPPVP</sequence>
<name>A0AAW0X4W7_CHEQU</name>